<name>A0A382YCJ6_9ZZZZ</name>
<dbReference type="AlphaFoldDB" id="A0A382YCJ6"/>
<feature type="non-terminal residue" evidence="1">
    <location>
        <position position="1"/>
    </location>
</feature>
<sequence>MMKGTVMWMVACFCASAGVAGSLHGQEPTTPAWVTEEPVNYQMVAKIREEGFQRSQIVEKLSYMTDVLGARLTNSKDM</sequence>
<accession>A0A382YCJ6</accession>
<organism evidence="1">
    <name type="scientific">marine metagenome</name>
    <dbReference type="NCBI Taxonomy" id="408172"/>
    <lineage>
        <taxon>unclassified sequences</taxon>
        <taxon>metagenomes</taxon>
        <taxon>ecological metagenomes</taxon>
    </lineage>
</organism>
<evidence type="ECO:0000313" key="1">
    <source>
        <dbReference type="EMBL" id="SVD80555.1"/>
    </source>
</evidence>
<proteinExistence type="predicted"/>
<feature type="non-terminal residue" evidence="1">
    <location>
        <position position="78"/>
    </location>
</feature>
<gene>
    <name evidence="1" type="ORF">METZ01_LOCUS433409</name>
</gene>
<dbReference type="EMBL" id="UINC01174432">
    <property type="protein sequence ID" value="SVD80555.1"/>
    <property type="molecule type" value="Genomic_DNA"/>
</dbReference>
<protein>
    <submittedName>
        <fullName evidence="1">Uncharacterized protein</fullName>
    </submittedName>
</protein>
<reference evidence="1" key="1">
    <citation type="submission" date="2018-05" db="EMBL/GenBank/DDBJ databases">
        <authorList>
            <person name="Lanie J.A."/>
            <person name="Ng W.-L."/>
            <person name="Kazmierczak K.M."/>
            <person name="Andrzejewski T.M."/>
            <person name="Davidsen T.M."/>
            <person name="Wayne K.J."/>
            <person name="Tettelin H."/>
            <person name="Glass J.I."/>
            <person name="Rusch D."/>
            <person name="Podicherti R."/>
            <person name="Tsui H.-C.T."/>
            <person name="Winkler M.E."/>
        </authorList>
    </citation>
    <scope>NUCLEOTIDE SEQUENCE</scope>
</reference>